<evidence type="ECO:0000259" key="2">
    <source>
        <dbReference type="Pfam" id="PF01168"/>
    </source>
</evidence>
<dbReference type="EMBL" id="UINC01004836">
    <property type="protein sequence ID" value="SVA17207.1"/>
    <property type="molecule type" value="Genomic_DNA"/>
</dbReference>
<evidence type="ECO:0000256" key="1">
    <source>
        <dbReference type="ARBA" id="ARBA00022898"/>
    </source>
</evidence>
<dbReference type="PROSITE" id="PS01211">
    <property type="entry name" value="UPF0001"/>
    <property type="match status" value="1"/>
</dbReference>
<sequence>MVTPLIADNFESVEHNISDAAKKAGRNPDSIRLIVVSKQAPSEKVLAAYQAGARCFGENKAQEAVTKIDEVNLPDVSWHFIGHLQKNKIKYLDSRFDLIHSVDSLSLAEKISTYCEGQNRTQAVLLQVNISGEEAKFGMTPSELKNQLSNFGQLKGIRIQGLMTIPPQDPEPENSRKYFFRLRELRDTCQALKVPGVELNDLSMGMTSDYKIAVEEG</sequence>
<feature type="non-terminal residue" evidence="3">
    <location>
        <position position="217"/>
    </location>
</feature>
<feature type="domain" description="Alanine racemase N-terminal" evidence="2">
    <location>
        <begin position="11"/>
        <end position="206"/>
    </location>
</feature>
<dbReference type="AlphaFoldDB" id="A0A381TQT8"/>
<reference evidence="3" key="1">
    <citation type="submission" date="2018-05" db="EMBL/GenBank/DDBJ databases">
        <authorList>
            <person name="Lanie J.A."/>
            <person name="Ng W.-L."/>
            <person name="Kazmierczak K.M."/>
            <person name="Andrzejewski T.M."/>
            <person name="Davidsen T.M."/>
            <person name="Wayne K.J."/>
            <person name="Tettelin H."/>
            <person name="Glass J.I."/>
            <person name="Rusch D."/>
            <person name="Podicherti R."/>
            <person name="Tsui H.-C.T."/>
            <person name="Winkler M.E."/>
        </authorList>
    </citation>
    <scope>NUCLEOTIDE SEQUENCE</scope>
</reference>
<dbReference type="Gene3D" id="3.20.20.10">
    <property type="entry name" value="Alanine racemase"/>
    <property type="match status" value="1"/>
</dbReference>
<organism evidence="3">
    <name type="scientific">marine metagenome</name>
    <dbReference type="NCBI Taxonomy" id="408172"/>
    <lineage>
        <taxon>unclassified sequences</taxon>
        <taxon>metagenomes</taxon>
        <taxon>ecological metagenomes</taxon>
    </lineage>
</organism>
<dbReference type="SUPFAM" id="SSF51419">
    <property type="entry name" value="PLP-binding barrel"/>
    <property type="match status" value="1"/>
</dbReference>
<dbReference type="NCBIfam" id="TIGR00044">
    <property type="entry name" value="YggS family pyridoxal phosphate-dependent enzyme"/>
    <property type="match status" value="1"/>
</dbReference>
<protein>
    <recommendedName>
        <fullName evidence="2">Alanine racemase N-terminal domain-containing protein</fullName>
    </recommendedName>
</protein>
<dbReference type="Pfam" id="PF01168">
    <property type="entry name" value="Ala_racemase_N"/>
    <property type="match status" value="1"/>
</dbReference>
<gene>
    <name evidence="3" type="ORF">METZ01_LOCUS70061</name>
</gene>
<dbReference type="CDD" id="cd00635">
    <property type="entry name" value="PLPDE_III_YBL036c_like"/>
    <property type="match status" value="1"/>
</dbReference>
<dbReference type="PANTHER" id="PTHR10146">
    <property type="entry name" value="PROLINE SYNTHETASE CO-TRANSCRIBED BACTERIAL HOMOLOG PROTEIN"/>
    <property type="match status" value="1"/>
</dbReference>
<accession>A0A381TQT8</accession>
<dbReference type="HAMAP" id="MF_02087">
    <property type="entry name" value="PLP_homeostasis"/>
    <property type="match status" value="1"/>
</dbReference>
<dbReference type="InterPro" id="IPR029066">
    <property type="entry name" value="PLP-binding_barrel"/>
</dbReference>
<proteinExistence type="inferred from homology"/>
<dbReference type="GO" id="GO:0030170">
    <property type="term" value="F:pyridoxal phosphate binding"/>
    <property type="evidence" value="ECO:0007669"/>
    <property type="project" value="InterPro"/>
</dbReference>
<dbReference type="InterPro" id="IPR001608">
    <property type="entry name" value="Ala_racemase_N"/>
</dbReference>
<keyword evidence="1" id="KW-0663">Pyridoxal phosphate</keyword>
<dbReference type="InterPro" id="IPR011078">
    <property type="entry name" value="PyrdxlP_homeostasis"/>
</dbReference>
<evidence type="ECO:0000313" key="3">
    <source>
        <dbReference type="EMBL" id="SVA17207.1"/>
    </source>
</evidence>
<name>A0A381TQT8_9ZZZZ</name>
<dbReference type="PIRSF" id="PIRSF004848">
    <property type="entry name" value="YBL036c_PLPDEIII"/>
    <property type="match status" value="1"/>
</dbReference>
<dbReference type="PANTHER" id="PTHR10146:SF14">
    <property type="entry name" value="PYRIDOXAL PHOSPHATE HOMEOSTASIS PROTEIN"/>
    <property type="match status" value="1"/>
</dbReference>